<accession>A0A381NFS3</accession>
<protein>
    <recommendedName>
        <fullName evidence="2">DUF177 domain-containing protein</fullName>
    </recommendedName>
</protein>
<reference evidence="1" key="1">
    <citation type="submission" date="2018-05" db="EMBL/GenBank/DDBJ databases">
        <authorList>
            <person name="Lanie J.A."/>
            <person name="Ng W.-L."/>
            <person name="Kazmierczak K.M."/>
            <person name="Andrzejewski T.M."/>
            <person name="Davidsen T.M."/>
            <person name="Wayne K.J."/>
            <person name="Tettelin H."/>
            <person name="Glass J.I."/>
            <person name="Rusch D."/>
            <person name="Podicherti R."/>
            <person name="Tsui H.-C.T."/>
            <person name="Winkler M.E."/>
        </authorList>
    </citation>
    <scope>NUCLEOTIDE SEQUENCE</scope>
</reference>
<evidence type="ECO:0008006" key="2">
    <source>
        <dbReference type="Google" id="ProtNLM"/>
    </source>
</evidence>
<dbReference type="Pfam" id="PF02620">
    <property type="entry name" value="YceD"/>
    <property type="match status" value="1"/>
</dbReference>
<dbReference type="AlphaFoldDB" id="A0A381NFS3"/>
<evidence type="ECO:0000313" key="1">
    <source>
        <dbReference type="EMBL" id="SUZ53432.1"/>
    </source>
</evidence>
<gene>
    <name evidence="1" type="ORF">METZ01_LOCUS6286</name>
</gene>
<name>A0A381NFS3_9ZZZZ</name>
<dbReference type="PANTHER" id="PTHR34374:SF1">
    <property type="entry name" value="LARGE RIBOSOMAL RNA SUBUNIT ACCUMULATION PROTEIN YCED HOMOLOG 1, CHLOROPLASTIC"/>
    <property type="match status" value="1"/>
</dbReference>
<proteinExistence type="predicted"/>
<organism evidence="1">
    <name type="scientific">marine metagenome</name>
    <dbReference type="NCBI Taxonomy" id="408172"/>
    <lineage>
        <taxon>unclassified sequences</taxon>
        <taxon>metagenomes</taxon>
        <taxon>ecological metagenomes</taxon>
    </lineage>
</organism>
<sequence length="169" mass="18848">MLRLDLARLHREGSVKLDARLPATSAFWEGSGVEWNGPVEVKLTASLAGSREIVVRGYLNGRLKQECKRCLEPVGSAMEHELTLVFVSADEEGAEEDDGVHLYGQGTEIDLSNAVREEVVFAVDPYVICRSDCEGLCSRCGINRNKQKCNCTEDHTDPRWEALRVLKEK</sequence>
<dbReference type="EMBL" id="UINC01000332">
    <property type="protein sequence ID" value="SUZ53432.1"/>
    <property type="molecule type" value="Genomic_DNA"/>
</dbReference>
<dbReference type="PANTHER" id="PTHR34374">
    <property type="entry name" value="LARGE RIBOSOMAL RNA SUBUNIT ACCUMULATION PROTEIN YCED HOMOLOG 1, CHLOROPLASTIC"/>
    <property type="match status" value="1"/>
</dbReference>
<dbReference type="InterPro" id="IPR003772">
    <property type="entry name" value="YceD"/>
</dbReference>